<reference evidence="1" key="1">
    <citation type="submission" date="2022-05" db="EMBL/GenBank/DDBJ databases">
        <authorList>
            <person name="Friedrich I."/>
            <person name="Poehlein A."/>
            <person name="Schneider D."/>
            <person name="Hertel R."/>
            <person name="Daniel R."/>
        </authorList>
    </citation>
    <scope>NUCLEOTIDE SEQUENCE</scope>
</reference>
<accession>A0A9E7MNF5</accession>
<evidence type="ECO:0000313" key="2">
    <source>
        <dbReference type="Proteomes" id="UP001056685"/>
    </source>
</evidence>
<protein>
    <submittedName>
        <fullName evidence="1">Uncharacterized protein</fullName>
    </submittedName>
</protein>
<proteinExistence type="predicted"/>
<evidence type="ECO:0000313" key="1">
    <source>
        <dbReference type="EMBL" id="USN13891.1"/>
    </source>
</evidence>
<sequence>MTTIAELLEQTPARIDTGIEKLVASRYNHVTEVEDHHLYGLIYNDDFCPLVEQHIFHEAVYDYRRAWVLFGVRFNGAWVMLCSNAGRELDDYAQRQVLDAEAYVAMIAYIRSELVRHGETPLPEVTPLDTEVQFTFYGHDVREPHYHF</sequence>
<dbReference type="Proteomes" id="UP001056685">
    <property type="component" value="Segment"/>
</dbReference>
<gene>
    <name evidence="1" type="ORF">KABACHOK_00550</name>
</gene>
<name>A0A9E7MNF5_9CAUD</name>
<dbReference type="EMBL" id="ON529852">
    <property type="protein sequence ID" value="USN13891.1"/>
    <property type="molecule type" value="Genomic_DNA"/>
</dbReference>
<organism evidence="1 2">
    <name type="scientific">Brevundimonas phage vB_BpoS-Kabachok</name>
    <dbReference type="NCBI Taxonomy" id="2948600"/>
    <lineage>
        <taxon>Viruses</taxon>
        <taxon>Duplodnaviria</taxon>
        <taxon>Heunggongvirae</taxon>
        <taxon>Uroviricota</taxon>
        <taxon>Caudoviricetes</taxon>
        <taxon>Jeanschmidtviridae</taxon>
        <taxon>Marchewkavirus</taxon>
        <taxon>Marchewkavirus kabachok</taxon>
    </lineage>
</organism>
<keyword evidence="2" id="KW-1185">Reference proteome</keyword>